<reference evidence="2 3" key="1">
    <citation type="submission" date="2021-08" db="EMBL/GenBank/DDBJ databases">
        <title>Thermococcus onnuriiensis IOH2.</title>
        <authorList>
            <person name="Park Y.-J."/>
        </authorList>
    </citation>
    <scope>NUCLEOTIDE SEQUENCE [LARGE SCALE GENOMIC DNA]</scope>
    <source>
        <strain evidence="2 3">IOH2</strain>
    </source>
</reference>
<protein>
    <submittedName>
        <fullName evidence="2">Uncharacterized protein</fullName>
    </submittedName>
</protein>
<name>A0A9E7M9H1_9EURY</name>
<dbReference type="RefSeq" id="WP_251947801.1">
    <property type="nucleotide sequence ID" value="NZ_CP080572.1"/>
</dbReference>
<evidence type="ECO:0000313" key="3">
    <source>
        <dbReference type="Proteomes" id="UP001056425"/>
    </source>
</evidence>
<keyword evidence="1" id="KW-0472">Membrane</keyword>
<keyword evidence="1" id="KW-0812">Transmembrane</keyword>
<keyword evidence="1" id="KW-1133">Transmembrane helix</keyword>
<evidence type="ECO:0000256" key="1">
    <source>
        <dbReference type="SAM" id="Phobius"/>
    </source>
</evidence>
<gene>
    <name evidence="2" type="ORF">K1720_06430</name>
</gene>
<sequence length="377" mass="43309">MGGAEESFVSDGNMARVREEVRVRILKLFLCIIFALMVLGIFTNELFDINNTDLRNLNKTNTSEILPSLLDNTTNVYPSETNNVIPNETKTKYKIVTVPAPKNITFEEDEKASFTCPVKVEVFEWFWETHTSLNNVTFTIHKGREIVNFTLRGVDGKYACFPEGIFIISYYPDGLVRSRVLFLDYNLSVRWERIVEGGIPFFEYYEGGVLIFSNRPTNVDPYNIPPTIYGVNLSSGEVLFYLELMGKAISNLKIFDGRVYYASYRPVSSEQKTYVYVSVYDLKSREYKFKQVQAEKVDHYILGADLKVDVNGRFVALAHYLSDWVGRSDLRLCVFTSDLKLIGCRKISATPWHMKLENNTIYIEGDPNAYKIVKTEE</sequence>
<organism evidence="2 3">
    <name type="scientific">Thermococcus argininiproducens</name>
    <dbReference type="NCBI Taxonomy" id="2866384"/>
    <lineage>
        <taxon>Archaea</taxon>
        <taxon>Methanobacteriati</taxon>
        <taxon>Methanobacteriota</taxon>
        <taxon>Thermococci</taxon>
        <taxon>Thermococcales</taxon>
        <taxon>Thermococcaceae</taxon>
        <taxon>Thermococcus</taxon>
    </lineage>
</organism>
<dbReference type="EMBL" id="CP080572">
    <property type="protein sequence ID" value="USG99181.1"/>
    <property type="molecule type" value="Genomic_DNA"/>
</dbReference>
<dbReference type="AlphaFoldDB" id="A0A9E7M9H1"/>
<evidence type="ECO:0000313" key="2">
    <source>
        <dbReference type="EMBL" id="USG99181.1"/>
    </source>
</evidence>
<dbReference type="KEGG" id="thei:K1720_06430"/>
<feature type="transmembrane region" description="Helical" evidence="1">
    <location>
        <begin position="25"/>
        <end position="42"/>
    </location>
</feature>
<keyword evidence="3" id="KW-1185">Reference proteome</keyword>
<dbReference type="Proteomes" id="UP001056425">
    <property type="component" value="Chromosome"/>
</dbReference>
<dbReference type="GeneID" id="72777967"/>
<proteinExistence type="predicted"/>
<accession>A0A9E7M9H1</accession>